<keyword evidence="1" id="KW-0812">Transmembrane</keyword>
<protein>
    <submittedName>
        <fullName evidence="2">Uncharacterized protein</fullName>
    </submittedName>
</protein>
<dbReference type="PATRIC" id="fig|888810.3.peg.16"/>
<evidence type="ECO:0000256" key="1">
    <source>
        <dbReference type="SAM" id="Phobius"/>
    </source>
</evidence>
<reference evidence="2 3" key="1">
    <citation type="submission" date="2011-02" db="EMBL/GenBank/DDBJ databases">
        <authorList>
            <person name="Muzny D."/>
            <person name="Qin X."/>
            <person name="Deng J."/>
            <person name="Jiang H."/>
            <person name="Liu Y."/>
            <person name="Qu J."/>
            <person name="Song X.-Z."/>
            <person name="Zhang L."/>
            <person name="Thornton R."/>
            <person name="Coyle M."/>
            <person name="Francisco L."/>
            <person name="Jackson L."/>
            <person name="Javaid M."/>
            <person name="Korchina V."/>
            <person name="Kovar C."/>
            <person name="Mata R."/>
            <person name="Mathew T."/>
            <person name="Ngo R."/>
            <person name="Nguyen L."/>
            <person name="Nguyen N."/>
            <person name="Okwuonu G."/>
            <person name="Ongeri F."/>
            <person name="Pham C."/>
            <person name="Simmons D."/>
            <person name="Wilczek-Boney K."/>
            <person name="Hale W."/>
            <person name="Jakkamsetti A."/>
            <person name="Pham P."/>
            <person name="Ruth R."/>
            <person name="San Lucas F."/>
            <person name="Warren J."/>
            <person name="Zhang J."/>
            <person name="Zhao Z."/>
            <person name="Zhou C."/>
            <person name="Zhu D."/>
            <person name="Lee S."/>
            <person name="Bess C."/>
            <person name="Blankenburg K."/>
            <person name="Forbes L."/>
            <person name="Fu Q."/>
            <person name="Gubbala S."/>
            <person name="Hirani K."/>
            <person name="Jayaseelan J.C."/>
            <person name="Lara F."/>
            <person name="Munidasa M."/>
            <person name="Palculict T."/>
            <person name="Patil S."/>
            <person name="Pu L.-L."/>
            <person name="Saada N."/>
            <person name="Tang L."/>
            <person name="Weissenberger G."/>
            <person name="Zhu Y."/>
            <person name="Hemphill L."/>
            <person name="Shang Y."/>
            <person name="Youmans B."/>
            <person name="Ayvaz T."/>
            <person name="Ross M."/>
            <person name="Santibanez J."/>
            <person name="Aqrawi P."/>
            <person name="Gross S."/>
            <person name="Joshi V."/>
            <person name="Fowler G."/>
            <person name="Nazareth L."/>
            <person name="Reid J."/>
            <person name="Worley K."/>
            <person name="Petrosino J."/>
            <person name="Highlander S."/>
            <person name="Gibbs R."/>
        </authorList>
    </citation>
    <scope>NUCLEOTIDE SEQUENCE [LARGE SCALE GENOMIC DNA]</scope>
    <source>
        <strain evidence="2 3">SK115</strain>
    </source>
</reference>
<evidence type="ECO:0000313" key="2">
    <source>
        <dbReference type="EMBL" id="EGD32920.1"/>
    </source>
</evidence>
<organism evidence="2 3">
    <name type="scientific">Streptococcus sanguinis SK115</name>
    <dbReference type="NCBI Taxonomy" id="888810"/>
    <lineage>
        <taxon>Bacteria</taxon>
        <taxon>Bacillati</taxon>
        <taxon>Bacillota</taxon>
        <taxon>Bacilli</taxon>
        <taxon>Lactobacillales</taxon>
        <taxon>Streptococcaceae</taxon>
        <taxon>Streptococcus</taxon>
    </lineage>
</organism>
<dbReference type="AlphaFoldDB" id="F0I5D3"/>
<sequence length="259" mass="29711">MEYPLKGLVTFRGSISSDNSRNYNNFIDFCNEKNDTGLITSIFNRIDGLTTTINKPICIVGLKSGNYVIIQEHQKPYLDIYLIWYNLSFRDALQEAIYSLEDKLEDIWKSSSFNQEKFPKIEIDQSSLSSTYKSKEVMRQSSIDTTPDLNIKFKINNSPFLNGEFIIYSIVCVLIVAFNFIKKGHVEFSLSIIIPFIVAIIIHTVNYCLSKKKNVEIDIESFVTEYLNKDIEDMIAKLSQVDEDYDDPETIEQGGGNAR</sequence>
<feature type="transmembrane region" description="Helical" evidence="1">
    <location>
        <begin position="160"/>
        <end position="182"/>
    </location>
</feature>
<keyword evidence="1" id="KW-0472">Membrane</keyword>
<comment type="caution">
    <text evidence="2">The sequence shown here is derived from an EMBL/GenBank/DDBJ whole genome shotgun (WGS) entry which is preliminary data.</text>
</comment>
<proteinExistence type="predicted"/>
<dbReference type="RefSeq" id="WP_002905851.1">
    <property type="nucleotide sequence ID" value="NZ_GL872408.1"/>
</dbReference>
<name>F0I5D3_STRSA</name>
<keyword evidence="1" id="KW-1133">Transmembrane helix</keyword>
<evidence type="ECO:0000313" key="3">
    <source>
        <dbReference type="Proteomes" id="UP000003351"/>
    </source>
</evidence>
<feature type="transmembrane region" description="Helical" evidence="1">
    <location>
        <begin position="188"/>
        <end position="209"/>
    </location>
</feature>
<gene>
    <name evidence="2" type="ORF">HMPREF9382_0016</name>
</gene>
<dbReference type="Proteomes" id="UP000003351">
    <property type="component" value="Unassembled WGS sequence"/>
</dbReference>
<dbReference type="EMBL" id="AEXW01000001">
    <property type="protein sequence ID" value="EGD32920.1"/>
    <property type="molecule type" value="Genomic_DNA"/>
</dbReference>
<accession>F0I5D3</accession>
<dbReference type="HOGENOM" id="CLU_1073335_0_0_9"/>